<dbReference type="PANTHER" id="PTHR43401:SF5">
    <property type="entry name" value="ALCOHOL DEHYDROGENASE-RELATED"/>
    <property type="match status" value="1"/>
</dbReference>
<sequence length="345" mass="35580">MRAVTFDSFSATPVVTDVPEPACPPHAAVVRVVATGVCRSDWHAWHGHDDTVALPHVPGHEFVGVVERVGDQVRQWQPGTRVTAPFVNACGTCPTCVAGRQSICPNQTQPGFDRPGSFAEQVVVHHADTNLVAVPDAIDDATAAGLGCRFATAYRAVVNRGRTAPGEHVVVLGCGGVGLSAIVVAVSRGARVVAVDVSAEALALARTLGATTTVDARTDDVDEQIRIATDGGAHVVVEALGRASLVRQGIAALRPGGRHVQVGLLAGADATPQVDLGRVIGLELELLGSHGMSAHEYPAMLAEIADGRLDPAPLVGRTIPLDEAPAALEAMDRPATSAGTTVVVL</sequence>
<feature type="domain" description="Enoyl reductase (ER)" evidence="6">
    <location>
        <begin position="4"/>
        <end position="343"/>
    </location>
</feature>
<dbReference type="Proteomes" id="UP001501742">
    <property type="component" value="Unassembled WGS sequence"/>
</dbReference>
<dbReference type="PANTHER" id="PTHR43401">
    <property type="entry name" value="L-THREONINE 3-DEHYDROGENASE"/>
    <property type="match status" value="1"/>
</dbReference>
<evidence type="ECO:0000256" key="1">
    <source>
        <dbReference type="ARBA" id="ARBA00001947"/>
    </source>
</evidence>
<proteinExistence type="inferred from homology"/>
<keyword evidence="8" id="KW-1185">Reference proteome</keyword>
<keyword evidence="3 5" id="KW-0862">Zinc</keyword>
<dbReference type="SUPFAM" id="SSF51735">
    <property type="entry name" value="NAD(P)-binding Rossmann-fold domains"/>
    <property type="match status" value="1"/>
</dbReference>
<gene>
    <name evidence="7" type="ORF">GCM10009627_14100</name>
</gene>
<evidence type="ECO:0000256" key="5">
    <source>
        <dbReference type="RuleBase" id="RU361277"/>
    </source>
</evidence>
<dbReference type="InterPro" id="IPR013154">
    <property type="entry name" value="ADH-like_N"/>
</dbReference>
<evidence type="ECO:0000313" key="7">
    <source>
        <dbReference type="EMBL" id="GAA1493064.1"/>
    </source>
</evidence>
<dbReference type="InterPro" id="IPR011032">
    <property type="entry name" value="GroES-like_sf"/>
</dbReference>
<dbReference type="EMBL" id="BAAAJX010000005">
    <property type="protein sequence ID" value="GAA1493064.1"/>
    <property type="molecule type" value="Genomic_DNA"/>
</dbReference>
<dbReference type="InterPro" id="IPR050129">
    <property type="entry name" value="Zn_alcohol_dh"/>
</dbReference>
<dbReference type="SMART" id="SM00829">
    <property type="entry name" value="PKS_ER"/>
    <property type="match status" value="1"/>
</dbReference>
<organism evidence="7 8">
    <name type="scientific">Curtobacterium herbarum</name>
    <dbReference type="NCBI Taxonomy" id="150122"/>
    <lineage>
        <taxon>Bacteria</taxon>
        <taxon>Bacillati</taxon>
        <taxon>Actinomycetota</taxon>
        <taxon>Actinomycetes</taxon>
        <taxon>Micrococcales</taxon>
        <taxon>Microbacteriaceae</taxon>
        <taxon>Curtobacterium</taxon>
    </lineage>
</organism>
<dbReference type="Pfam" id="PF00107">
    <property type="entry name" value="ADH_zinc_N"/>
    <property type="match status" value="1"/>
</dbReference>
<dbReference type="Gene3D" id="3.90.180.10">
    <property type="entry name" value="Medium-chain alcohol dehydrogenases, catalytic domain"/>
    <property type="match status" value="1"/>
</dbReference>
<comment type="caution">
    <text evidence="7">The sequence shown here is derived from an EMBL/GenBank/DDBJ whole genome shotgun (WGS) entry which is preliminary data.</text>
</comment>
<evidence type="ECO:0000313" key="8">
    <source>
        <dbReference type="Proteomes" id="UP001501742"/>
    </source>
</evidence>
<evidence type="ECO:0000259" key="6">
    <source>
        <dbReference type="SMART" id="SM00829"/>
    </source>
</evidence>
<keyword evidence="4" id="KW-0560">Oxidoreductase</keyword>
<evidence type="ECO:0000256" key="4">
    <source>
        <dbReference type="ARBA" id="ARBA00023002"/>
    </source>
</evidence>
<dbReference type="InterPro" id="IPR020843">
    <property type="entry name" value="ER"/>
</dbReference>
<dbReference type="Pfam" id="PF08240">
    <property type="entry name" value="ADH_N"/>
    <property type="match status" value="1"/>
</dbReference>
<keyword evidence="2 5" id="KW-0479">Metal-binding</keyword>
<dbReference type="PROSITE" id="PS00059">
    <property type="entry name" value="ADH_ZINC"/>
    <property type="match status" value="1"/>
</dbReference>
<evidence type="ECO:0000256" key="3">
    <source>
        <dbReference type="ARBA" id="ARBA00022833"/>
    </source>
</evidence>
<evidence type="ECO:0000256" key="2">
    <source>
        <dbReference type="ARBA" id="ARBA00022723"/>
    </source>
</evidence>
<comment type="cofactor">
    <cofactor evidence="1 5">
        <name>Zn(2+)</name>
        <dbReference type="ChEBI" id="CHEBI:29105"/>
    </cofactor>
</comment>
<dbReference type="InterPro" id="IPR036291">
    <property type="entry name" value="NAD(P)-bd_dom_sf"/>
</dbReference>
<accession>A0ABN1ZBW5</accession>
<dbReference type="RefSeq" id="WP_204606566.1">
    <property type="nucleotide sequence ID" value="NZ_BAAAJX010000005.1"/>
</dbReference>
<dbReference type="InterPro" id="IPR013149">
    <property type="entry name" value="ADH-like_C"/>
</dbReference>
<comment type="similarity">
    <text evidence="5">Belongs to the zinc-containing alcohol dehydrogenase family.</text>
</comment>
<name>A0ABN1ZBW5_9MICO</name>
<protein>
    <submittedName>
        <fullName evidence="7">Zinc-dependent alcohol dehydrogenase family protein</fullName>
    </submittedName>
</protein>
<dbReference type="SUPFAM" id="SSF50129">
    <property type="entry name" value="GroES-like"/>
    <property type="match status" value="1"/>
</dbReference>
<reference evidence="7 8" key="1">
    <citation type="journal article" date="2019" name="Int. J. Syst. Evol. Microbiol.">
        <title>The Global Catalogue of Microorganisms (GCM) 10K type strain sequencing project: providing services to taxonomists for standard genome sequencing and annotation.</title>
        <authorList>
            <consortium name="The Broad Institute Genomics Platform"/>
            <consortium name="The Broad Institute Genome Sequencing Center for Infectious Disease"/>
            <person name="Wu L."/>
            <person name="Ma J."/>
        </authorList>
    </citation>
    <scope>NUCLEOTIDE SEQUENCE [LARGE SCALE GENOMIC DNA]</scope>
    <source>
        <strain evidence="7 8">JCM 12140</strain>
    </source>
</reference>
<dbReference type="InterPro" id="IPR002328">
    <property type="entry name" value="ADH_Zn_CS"/>
</dbReference>